<evidence type="ECO:0000256" key="3">
    <source>
        <dbReference type="ARBA" id="ARBA00022827"/>
    </source>
</evidence>
<feature type="domain" description="FAD-binding" evidence="5">
    <location>
        <begin position="621"/>
        <end position="812"/>
    </location>
</feature>
<protein>
    <recommendedName>
        <fullName evidence="5">FAD-binding domain-containing protein</fullName>
    </recommendedName>
</protein>
<dbReference type="PRINTS" id="PR00420">
    <property type="entry name" value="RNGMNOXGNASE"/>
</dbReference>
<dbReference type="SUPFAM" id="SSF51905">
    <property type="entry name" value="FAD/NAD(P)-binding domain"/>
    <property type="match status" value="1"/>
</dbReference>
<evidence type="ECO:0000256" key="2">
    <source>
        <dbReference type="ARBA" id="ARBA00022630"/>
    </source>
</evidence>
<evidence type="ECO:0000259" key="5">
    <source>
        <dbReference type="Pfam" id="PF01494"/>
    </source>
</evidence>
<evidence type="ECO:0000313" key="7">
    <source>
        <dbReference type="Proteomes" id="UP000703661"/>
    </source>
</evidence>
<organism evidence="6 7">
    <name type="scientific">Entomortierella chlamydospora</name>
    <dbReference type="NCBI Taxonomy" id="101097"/>
    <lineage>
        <taxon>Eukaryota</taxon>
        <taxon>Fungi</taxon>
        <taxon>Fungi incertae sedis</taxon>
        <taxon>Mucoromycota</taxon>
        <taxon>Mortierellomycotina</taxon>
        <taxon>Mortierellomycetes</taxon>
        <taxon>Mortierellales</taxon>
        <taxon>Mortierellaceae</taxon>
        <taxon>Entomortierella</taxon>
    </lineage>
</organism>
<dbReference type="InterPro" id="IPR032675">
    <property type="entry name" value="LRR_dom_sf"/>
</dbReference>
<accession>A0A9P6T1B1</accession>
<dbReference type="GO" id="GO:0071949">
    <property type="term" value="F:FAD binding"/>
    <property type="evidence" value="ECO:0007669"/>
    <property type="project" value="InterPro"/>
</dbReference>
<dbReference type="PANTHER" id="PTHR47356">
    <property type="entry name" value="FAD-DEPENDENT MONOOXYGENASE ASQG-RELATED"/>
    <property type="match status" value="1"/>
</dbReference>
<evidence type="ECO:0000256" key="4">
    <source>
        <dbReference type="ARBA" id="ARBA00023002"/>
    </source>
</evidence>
<keyword evidence="2" id="KW-0285">Flavoprotein</keyword>
<keyword evidence="4" id="KW-0560">Oxidoreductase</keyword>
<dbReference type="SUPFAM" id="SSF52047">
    <property type="entry name" value="RNI-like"/>
    <property type="match status" value="1"/>
</dbReference>
<dbReference type="InterPro" id="IPR002938">
    <property type="entry name" value="FAD-bd"/>
</dbReference>
<evidence type="ECO:0000313" key="6">
    <source>
        <dbReference type="EMBL" id="KAG0017321.1"/>
    </source>
</evidence>
<comment type="similarity">
    <text evidence="1">Belongs to the paxM FAD-dependent monooxygenase family.</text>
</comment>
<keyword evidence="7" id="KW-1185">Reference proteome</keyword>
<evidence type="ECO:0000256" key="1">
    <source>
        <dbReference type="ARBA" id="ARBA00007992"/>
    </source>
</evidence>
<dbReference type="Proteomes" id="UP000703661">
    <property type="component" value="Unassembled WGS sequence"/>
</dbReference>
<proteinExistence type="inferred from homology"/>
<dbReference type="Pfam" id="PF01494">
    <property type="entry name" value="FAD_binding_3"/>
    <property type="match status" value="1"/>
</dbReference>
<dbReference type="AlphaFoldDB" id="A0A9P6T1B1"/>
<gene>
    <name evidence="6" type="ORF">BGZ80_008401</name>
</gene>
<sequence length="922" mass="105214">MSQPLQTQAFHPLHLPEIRSHVSKLLSLQDLLSCMLVCREWSVDFARPIWETFRLNEKRTRQIPYGVWLKYHIHVRTLIICSSFVLVHSGDQDDERKCGLGWIFDPSHCPNLVDLRIIPGYYNDTYSSWYPKFFDPDTDLLEEQQEQDLQAVTSAERNDRILLTATDRVIQTLDKTYHPNIRSFVWAVLPRIYTGRFWRQLLRTSPTDVLITSLTLQSAEVNIEQLNCLLRQCRRLITLELETVKIVFGASLTDTLDLSHVVSFTFRPRARSSINPLKVHGPHLENLSISMIDGKGVKFSSFNCPRLRNLRLEGHPETRFDPIRQLLGQCVNTLESLKLERFQFMNDPNFIRDLAANHGTKLKKLSLKNSIGIESRDLQALLANCEKLIDFHGVQQIIDADHIGPSFVPSNQLATWSAVPPPILQGSSSWSCLNLVELMVAIRIPRHVDPLECQRLFSLVYSSLSPLVHLKTIDLSGGWCDIDRSQFFVGVPWTLKAGLNSLQLLGRVKRLVLTGWEGDIGAAITLGATILPVFEQLGMLEELYSVSLPLITAELYDEKIKKIGGVDGTNHRASPKLYEVMLRRIPRQKLFLGKKVLKTQERDRKVHIFCSDNSIYQGDILVGADGAYSGVRQSLYRQLDEQGLLPKSDQEDLSVGYISMVGVATPKDPEKYPQMNADFSHFSRVLGDGNRSWGVYSVAEKQICWSLNVQLSPSQAKDKFFRNSEWGPESNDAMIKEFQDQICPWGGVMGDLFNDTPKDLISKVYLEEKLFKTWYHGRTVLIGDACHKMLPGAGLGAVNAMQDAVVIANCLYSLPYASSEDITSMFEIYYKQRYHRAAREIERSKAMSRMTSGQTWVERTTRYILLNCIPAWMQTLINTKNFEYRPQVAWLPLVENRGTGRVLPQEGIRRSFYHHQQDVQVV</sequence>
<dbReference type="Gene3D" id="3.50.50.60">
    <property type="entry name" value="FAD/NAD(P)-binding domain"/>
    <property type="match status" value="1"/>
</dbReference>
<dbReference type="PANTHER" id="PTHR47356:SF2">
    <property type="entry name" value="FAD-BINDING DOMAIN-CONTAINING PROTEIN-RELATED"/>
    <property type="match status" value="1"/>
</dbReference>
<dbReference type="InterPro" id="IPR050562">
    <property type="entry name" value="FAD_mOase_fung"/>
</dbReference>
<reference evidence="6" key="1">
    <citation type="journal article" date="2020" name="Fungal Divers.">
        <title>Resolving the Mortierellaceae phylogeny through synthesis of multi-gene phylogenetics and phylogenomics.</title>
        <authorList>
            <person name="Vandepol N."/>
            <person name="Liber J."/>
            <person name="Desiro A."/>
            <person name="Na H."/>
            <person name="Kennedy M."/>
            <person name="Barry K."/>
            <person name="Grigoriev I.V."/>
            <person name="Miller A.N."/>
            <person name="O'Donnell K."/>
            <person name="Stajich J.E."/>
            <person name="Bonito G."/>
        </authorList>
    </citation>
    <scope>NUCLEOTIDE SEQUENCE</scope>
    <source>
        <strain evidence="6">NRRL 2769</strain>
    </source>
</reference>
<dbReference type="CDD" id="cd09917">
    <property type="entry name" value="F-box_SF"/>
    <property type="match status" value="1"/>
</dbReference>
<dbReference type="InterPro" id="IPR036188">
    <property type="entry name" value="FAD/NAD-bd_sf"/>
</dbReference>
<name>A0A9P6T1B1_9FUNG</name>
<comment type="caution">
    <text evidence="6">The sequence shown here is derived from an EMBL/GenBank/DDBJ whole genome shotgun (WGS) entry which is preliminary data.</text>
</comment>
<dbReference type="Gene3D" id="3.80.10.10">
    <property type="entry name" value="Ribonuclease Inhibitor"/>
    <property type="match status" value="1"/>
</dbReference>
<dbReference type="EMBL" id="JAAAID010000454">
    <property type="protein sequence ID" value="KAG0017321.1"/>
    <property type="molecule type" value="Genomic_DNA"/>
</dbReference>
<keyword evidence="3" id="KW-0274">FAD</keyword>
<dbReference type="GO" id="GO:0004497">
    <property type="term" value="F:monooxygenase activity"/>
    <property type="evidence" value="ECO:0007669"/>
    <property type="project" value="InterPro"/>
</dbReference>